<dbReference type="EMBL" id="JAVFKD010000016">
    <property type="protein sequence ID" value="KAK5987247.1"/>
    <property type="molecule type" value="Genomic_DNA"/>
</dbReference>
<protein>
    <submittedName>
        <fullName evidence="3">Transposon Tf2-1 polyprotein</fullName>
    </submittedName>
</protein>
<organism evidence="3 4">
    <name type="scientific">Cladobotryum mycophilum</name>
    <dbReference type="NCBI Taxonomy" id="491253"/>
    <lineage>
        <taxon>Eukaryota</taxon>
        <taxon>Fungi</taxon>
        <taxon>Dikarya</taxon>
        <taxon>Ascomycota</taxon>
        <taxon>Pezizomycotina</taxon>
        <taxon>Sordariomycetes</taxon>
        <taxon>Hypocreomycetidae</taxon>
        <taxon>Hypocreales</taxon>
        <taxon>Hypocreaceae</taxon>
        <taxon>Cladobotryum</taxon>
    </lineage>
</organism>
<feature type="region of interest" description="Disordered" evidence="1">
    <location>
        <begin position="1"/>
        <end position="55"/>
    </location>
</feature>
<name>A0ABR0S511_9HYPO</name>
<dbReference type="InterPro" id="IPR052160">
    <property type="entry name" value="Gypsy_RT_Integrase-like"/>
</dbReference>
<dbReference type="InterPro" id="IPR041588">
    <property type="entry name" value="Integrase_H2C2"/>
</dbReference>
<dbReference type="Pfam" id="PF17921">
    <property type="entry name" value="Integrase_H2C2"/>
    <property type="match status" value="1"/>
</dbReference>
<evidence type="ECO:0000259" key="2">
    <source>
        <dbReference type="Pfam" id="PF17921"/>
    </source>
</evidence>
<evidence type="ECO:0000313" key="3">
    <source>
        <dbReference type="EMBL" id="KAK5987247.1"/>
    </source>
</evidence>
<feature type="domain" description="Integrase zinc-binding" evidence="2">
    <location>
        <begin position="148"/>
        <end position="201"/>
    </location>
</feature>
<proteinExistence type="predicted"/>
<gene>
    <name evidence="3" type="ORF">PT974_11371</name>
</gene>
<accession>A0ABR0S511</accession>
<dbReference type="PANTHER" id="PTHR47266">
    <property type="entry name" value="ENDONUCLEASE-RELATED"/>
    <property type="match status" value="1"/>
</dbReference>
<dbReference type="Proteomes" id="UP001338125">
    <property type="component" value="Unassembled WGS sequence"/>
</dbReference>
<comment type="caution">
    <text evidence="3">The sequence shown here is derived from an EMBL/GenBank/DDBJ whole genome shotgun (WGS) entry which is preliminary data.</text>
</comment>
<feature type="compositionally biased region" description="Polar residues" evidence="1">
    <location>
        <begin position="1"/>
        <end position="13"/>
    </location>
</feature>
<evidence type="ECO:0000256" key="1">
    <source>
        <dbReference type="SAM" id="MobiDB-lite"/>
    </source>
</evidence>
<dbReference type="Gene3D" id="1.10.340.70">
    <property type="match status" value="1"/>
</dbReference>
<reference evidence="3 4" key="1">
    <citation type="submission" date="2024-01" db="EMBL/GenBank/DDBJ databases">
        <title>Complete genome of Cladobotryum mycophilum ATHUM6906.</title>
        <authorList>
            <person name="Christinaki A.C."/>
            <person name="Myridakis A.I."/>
            <person name="Kouvelis V.N."/>
        </authorList>
    </citation>
    <scope>NUCLEOTIDE SEQUENCE [LARGE SCALE GENOMIC DNA]</scope>
    <source>
        <strain evidence="3 4">ATHUM6906</strain>
    </source>
</reference>
<feature type="compositionally biased region" description="Basic and acidic residues" evidence="1">
    <location>
        <begin position="20"/>
        <end position="36"/>
    </location>
</feature>
<sequence length="223" mass="25686">MPLQGSNPETLIQSELGEMPLRDEMTRAREQPDEVLLKGQEPQVEGSTGEGLPNPERLADWATAIAERAQLMPQEDVKTAMSQEVVYETKVSQPLLDLVAKAQAKDPETQKRVEAEAQALPKRKQGKWDVDPEGLLRYKNLIFIPDDEVLRRELLQLYHNDPLAGHFGKDRTLELLQRKFYWHRMDQEIREYIQSYNTCQGTVAQRHKPYGKLKSLLIPSRPF</sequence>
<evidence type="ECO:0000313" key="4">
    <source>
        <dbReference type="Proteomes" id="UP001338125"/>
    </source>
</evidence>
<keyword evidence="4" id="KW-1185">Reference proteome</keyword>